<accession>A0ABT6Q4G6</accession>
<keyword evidence="1" id="KW-0472">Membrane</keyword>
<keyword evidence="3" id="KW-1185">Reference proteome</keyword>
<keyword evidence="1" id="KW-1133">Transmembrane helix</keyword>
<sequence>MSWPIPTLTKKELSSPPSLWFWSIFFISLQIIAIIIAIFILNYENPRQIVGLCLIPTILGWVILYVFWALKYIGSSLLTKYWNKEIDKTDSLWKEWGKNKIAILGNAVLTPEKNGVNDLLSDTPPVFPQKARPLHLHYLPIKELFEDIHQQLQNQYPNYKSNLQEIFLLLPETSSFKETEYQSTIKQQWDDRPCHVLHHIEEIFPIFNNKIETKKIILLLSLQLWDNNQKSYSEFITAQLLSSELFERKQNVNQTGGYIGRHMPLSLHNIKNDFKQFISYGCDDINKIKSIWTNNIEDSVNTNIILELEKQQISVSTHNINYSFGPSGPLSLILSIAIALEFAKKQQTEQLVFNKLQNDIILHRIFCS</sequence>
<evidence type="ECO:0000256" key="1">
    <source>
        <dbReference type="SAM" id="Phobius"/>
    </source>
</evidence>
<name>A0ABT6Q4G6_9PROT</name>
<gene>
    <name evidence="2" type="ORF">QJV27_10870</name>
</gene>
<evidence type="ECO:0000313" key="2">
    <source>
        <dbReference type="EMBL" id="MDI2091863.1"/>
    </source>
</evidence>
<feature type="transmembrane region" description="Helical" evidence="1">
    <location>
        <begin position="49"/>
        <end position="70"/>
    </location>
</feature>
<dbReference type="RefSeq" id="WP_281449030.1">
    <property type="nucleotide sequence ID" value="NZ_JASBAO010000002.1"/>
</dbReference>
<dbReference type="Proteomes" id="UP001431634">
    <property type="component" value="Unassembled WGS sequence"/>
</dbReference>
<comment type="caution">
    <text evidence="2">The sequence shown here is derived from an EMBL/GenBank/DDBJ whole genome shotgun (WGS) entry which is preliminary data.</text>
</comment>
<organism evidence="2 3">
    <name type="scientific">Commensalibacter oyaizuii</name>
    <dbReference type="NCBI Taxonomy" id="3043873"/>
    <lineage>
        <taxon>Bacteria</taxon>
        <taxon>Pseudomonadati</taxon>
        <taxon>Pseudomonadota</taxon>
        <taxon>Alphaproteobacteria</taxon>
        <taxon>Acetobacterales</taxon>
        <taxon>Acetobacteraceae</taxon>
    </lineage>
</organism>
<keyword evidence="1" id="KW-0812">Transmembrane</keyword>
<protein>
    <submittedName>
        <fullName evidence="2">Uncharacterized protein</fullName>
    </submittedName>
</protein>
<evidence type="ECO:0000313" key="3">
    <source>
        <dbReference type="Proteomes" id="UP001431634"/>
    </source>
</evidence>
<feature type="transmembrane region" description="Helical" evidence="1">
    <location>
        <begin position="20"/>
        <end position="42"/>
    </location>
</feature>
<dbReference type="EMBL" id="JASBAO010000002">
    <property type="protein sequence ID" value="MDI2091863.1"/>
    <property type="molecule type" value="Genomic_DNA"/>
</dbReference>
<reference evidence="2" key="1">
    <citation type="submission" date="2023-05" db="EMBL/GenBank/DDBJ databases">
        <title>Whole genome sequence of Commensalibacter sp.</title>
        <authorList>
            <person name="Charoenyingcharoen P."/>
            <person name="Yukphan P."/>
        </authorList>
    </citation>
    <scope>NUCLEOTIDE SEQUENCE</scope>
    <source>
        <strain evidence="2">TBRC 16381</strain>
    </source>
</reference>
<proteinExistence type="predicted"/>